<feature type="region of interest" description="Disordered" evidence="1">
    <location>
        <begin position="122"/>
        <end position="241"/>
    </location>
</feature>
<dbReference type="Proteomes" id="UP000308652">
    <property type="component" value="Unassembled WGS sequence"/>
</dbReference>
<dbReference type="EMBL" id="ML213597">
    <property type="protein sequence ID" value="TFK40296.1"/>
    <property type="molecule type" value="Genomic_DNA"/>
</dbReference>
<dbReference type="GO" id="GO:0070096">
    <property type="term" value="P:mitochondrial outer membrane translocase complex assembly"/>
    <property type="evidence" value="ECO:0007669"/>
    <property type="project" value="TreeGrafter"/>
</dbReference>
<proteinExistence type="predicted"/>
<sequence length="325" mass="34993">MADQINDDNLLESVLDQAFSAPPSRRQSVRTETLAEFNSSATDFSHVEEKAIFISEDVPPAEQSTTSSTGESSTPTDEWGSTSYEAQVNIWRAQSAEAREKAGKERARWEAIRAAEQEEAARRKAAGVVDPNESEWEAVGGKQSGSDTEFSTPVLEGSPSPADARDLVTGEHERQFPLPSTSSGPPTGLPRTFPQQDTIDSSQKWEDVHSSVTSSFPSMSFPERTETPSPSQGQPVPQPEPLSATLAIFDSSLSTRTRVTALVSSVAINLLLPFVNGVMLGFGEIFAKNFIMEWIGWKSSGPGSVAGSTGIGISSRRQRGGKQTL</sequence>
<dbReference type="Pfam" id="PF08219">
    <property type="entry name" value="TOM13"/>
    <property type="match status" value="1"/>
</dbReference>
<dbReference type="GO" id="GO:0045040">
    <property type="term" value="P:protein insertion into mitochondrial outer membrane"/>
    <property type="evidence" value="ECO:0007669"/>
    <property type="project" value="TreeGrafter"/>
</dbReference>
<name>A0A5C3M7B1_9AGAR</name>
<evidence type="ECO:0000256" key="1">
    <source>
        <dbReference type="SAM" id="MobiDB-lite"/>
    </source>
</evidence>
<dbReference type="PANTHER" id="PTHR28241">
    <property type="entry name" value="MITOCHONDRIAL IMPORT PROTEIN 1"/>
    <property type="match status" value="1"/>
</dbReference>
<feature type="compositionally biased region" description="Basic and acidic residues" evidence="1">
    <location>
        <begin position="163"/>
        <end position="175"/>
    </location>
</feature>
<evidence type="ECO:0000313" key="2">
    <source>
        <dbReference type="EMBL" id="TFK40296.1"/>
    </source>
</evidence>
<keyword evidence="3" id="KW-1185">Reference proteome</keyword>
<feature type="compositionally biased region" description="Low complexity" evidence="1">
    <location>
        <begin position="177"/>
        <end position="190"/>
    </location>
</feature>
<feature type="compositionally biased region" description="Basic residues" evidence="1">
    <location>
        <begin position="316"/>
        <end position="325"/>
    </location>
</feature>
<evidence type="ECO:0008006" key="4">
    <source>
        <dbReference type="Google" id="ProtNLM"/>
    </source>
</evidence>
<dbReference type="PANTHER" id="PTHR28241:SF1">
    <property type="entry name" value="MITOCHONDRIAL IMPORT PROTEIN 1"/>
    <property type="match status" value="1"/>
</dbReference>
<evidence type="ECO:0000313" key="3">
    <source>
        <dbReference type="Proteomes" id="UP000308652"/>
    </source>
</evidence>
<dbReference type="STRING" id="68775.A0A5C3M7B1"/>
<feature type="region of interest" description="Disordered" evidence="1">
    <location>
        <begin position="306"/>
        <end position="325"/>
    </location>
</feature>
<gene>
    <name evidence="2" type="ORF">BDQ12DRAFT_680674</name>
</gene>
<dbReference type="InterPro" id="IPR013262">
    <property type="entry name" value="OMP_MIM1/TOM13_mt"/>
</dbReference>
<dbReference type="OrthoDB" id="5529571at2759"/>
<feature type="compositionally biased region" description="Low complexity" evidence="1">
    <location>
        <begin position="210"/>
        <end position="235"/>
    </location>
</feature>
<feature type="compositionally biased region" description="Polar residues" evidence="1">
    <location>
        <begin position="193"/>
        <end position="202"/>
    </location>
</feature>
<dbReference type="AlphaFoldDB" id="A0A5C3M7B1"/>
<reference evidence="2 3" key="1">
    <citation type="journal article" date="2019" name="Nat. Ecol. Evol.">
        <title>Megaphylogeny resolves global patterns of mushroom evolution.</title>
        <authorList>
            <person name="Varga T."/>
            <person name="Krizsan K."/>
            <person name="Foldi C."/>
            <person name="Dima B."/>
            <person name="Sanchez-Garcia M."/>
            <person name="Sanchez-Ramirez S."/>
            <person name="Szollosi G.J."/>
            <person name="Szarkandi J.G."/>
            <person name="Papp V."/>
            <person name="Albert L."/>
            <person name="Andreopoulos W."/>
            <person name="Angelini C."/>
            <person name="Antonin V."/>
            <person name="Barry K.W."/>
            <person name="Bougher N.L."/>
            <person name="Buchanan P."/>
            <person name="Buyck B."/>
            <person name="Bense V."/>
            <person name="Catcheside P."/>
            <person name="Chovatia M."/>
            <person name="Cooper J."/>
            <person name="Damon W."/>
            <person name="Desjardin D."/>
            <person name="Finy P."/>
            <person name="Geml J."/>
            <person name="Haridas S."/>
            <person name="Hughes K."/>
            <person name="Justo A."/>
            <person name="Karasinski D."/>
            <person name="Kautmanova I."/>
            <person name="Kiss B."/>
            <person name="Kocsube S."/>
            <person name="Kotiranta H."/>
            <person name="LaButti K.M."/>
            <person name="Lechner B.E."/>
            <person name="Liimatainen K."/>
            <person name="Lipzen A."/>
            <person name="Lukacs Z."/>
            <person name="Mihaltcheva S."/>
            <person name="Morgado L.N."/>
            <person name="Niskanen T."/>
            <person name="Noordeloos M.E."/>
            <person name="Ohm R.A."/>
            <person name="Ortiz-Santana B."/>
            <person name="Ovrebo C."/>
            <person name="Racz N."/>
            <person name="Riley R."/>
            <person name="Savchenko A."/>
            <person name="Shiryaev A."/>
            <person name="Soop K."/>
            <person name="Spirin V."/>
            <person name="Szebenyi C."/>
            <person name="Tomsovsky M."/>
            <person name="Tulloss R.E."/>
            <person name="Uehling J."/>
            <person name="Grigoriev I.V."/>
            <person name="Vagvolgyi C."/>
            <person name="Papp T."/>
            <person name="Martin F.M."/>
            <person name="Miettinen O."/>
            <person name="Hibbett D.S."/>
            <person name="Nagy L.G."/>
        </authorList>
    </citation>
    <scope>NUCLEOTIDE SEQUENCE [LARGE SCALE GENOMIC DNA]</scope>
    <source>
        <strain evidence="2 3">CBS 166.37</strain>
    </source>
</reference>
<protein>
    <recommendedName>
        <fullName evidence="4">Outer membrane protein TOM13-domain-containing protein</fullName>
    </recommendedName>
</protein>
<organism evidence="2 3">
    <name type="scientific">Crucibulum laeve</name>
    <dbReference type="NCBI Taxonomy" id="68775"/>
    <lineage>
        <taxon>Eukaryota</taxon>
        <taxon>Fungi</taxon>
        <taxon>Dikarya</taxon>
        <taxon>Basidiomycota</taxon>
        <taxon>Agaricomycotina</taxon>
        <taxon>Agaricomycetes</taxon>
        <taxon>Agaricomycetidae</taxon>
        <taxon>Agaricales</taxon>
        <taxon>Agaricineae</taxon>
        <taxon>Nidulariaceae</taxon>
        <taxon>Crucibulum</taxon>
    </lineage>
</organism>
<dbReference type="GO" id="GO:0005741">
    <property type="term" value="C:mitochondrial outer membrane"/>
    <property type="evidence" value="ECO:0007669"/>
    <property type="project" value="InterPro"/>
</dbReference>
<accession>A0A5C3M7B1</accession>
<feature type="compositionally biased region" description="Low complexity" evidence="1">
    <location>
        <begin position="64"/>
        <end position="76"/>
    </location>
</feature>
<feature type="region of interest" description="Disordered" evidence="1">
    <location>
        <begin position="54"/>
        <end position="85"/>
    </location>
</feature>